<feature type="region of interest" description="Disordered" evidence="1">
    <location>
        <begin position="14"/>
        <end position="151"/>
    </location>
</feature>
<dbReference type="EMBL" id="JASCZI010038249">
    <property type="protein sequence ID" value="MED6129884.1"/>
    <property type="molecule type" value="Genomic_DNA"/>
</dbReference>
<feature type="compositionally biased region" description="Acidic residues" evidence="1">
    <location>
        <begin position="123"/>
        <end position="134"/>
    </location>
</feature>
<feature type="non-terminal residue" evidence="2">
    <location>
        <position position="198"/>
    </location>
</feature>
<evidence type="ECO:0000313" key="3">
    <source>
        <dbReference type="Proteomes" id="UP001341840"/>
    </source>
</evidence>
<sequence>MADEVDVELCETEEEMDHIKHGDFSDAVISDDNGFDGYESAEDEPYKPPPAGYDDSSDGDDECDTIRKQKGKAKMPVMHSSSKKKNCNQKKKMTKPHYSGPTDSLGAGQGGATGTNQGRAVDEEVFSDESDGIGEETAGFATPQSSNNEVDEFDWPQFDEEAEFGEVKLALNMEFTTLKLFRKALEDHNIAEGRRHYY</sequence>
<name>A0ABU6S138_9FABA</name>
<gene>
    <name evidence="2" type="ORF">PIB30_112449</name>
</gene>
<proteinExistence type="predicted"/>
<evidence type="ECO:0000256" key="1">
    <source>
        <dbReference type="SAM" id="MobiDB-lite"/>
    </source>
</evidence>
<feature type="compositionally biased region" description="Basic residues" evidence="1">
    <location>
        <begin position="81"/>
        <end position="95"/>
    </location>
</feature>
<keyword evidence="3" id="KW-1185">Reference proteome</keyword>
<protein>
    <submittedName>
        <fullName evidence="2">Uncharacterized protein</fullName>
    </submittedName>
</protein>
<dbReference type="Proteomes" id="UP001341840">
    <property type="component" value="Unassembled WGS sequence"/>
</dbReference>
<organism evidence="2 3">
    <name type="scientific">Stylosanthes scabra</name>
    <dbReference type="NCBI Taxonomy" id="79078"/>
    <lineage>
        <taxon>Eukaryota</taxon>
        <taxon>Viridiplantae</taxon>
        <taxon>Streptophyta</taxon>
        <taxon>Embryophyta</taxon>
        <taxon>Tracheophyta</taxon>
        <taxon>Spermatophyta</taxon>
        <taxon>Magnoliopsida</taxon>
        <taxon>eudicotyledons</taxon>
        <taxon>Gunneridae</taxon>
        <taxon>Pentapetalae</taxon>
        <taxon>rosids</taxon>
        <taxon>fabids</taxon>
        <taxon>Fabales</taxon>
        <taxon>Fabaceae</taxon>
        <taxon>Papilionoideae</taxon>
        <taxon>50 kb inversion clade</taxon>
        <taxon>dalbergioids sensu lato</taxon>
        <taxon>Dalbergieae</taxon>
        <taxon>Pterocarpus clade</taxon>
        <taxon>Stylosanthes</taxon>
    </lineage>
</organism>
<reference evidence="2 3" key="1">
    <citation type="journal article" date="2023" name="Plants (Basel)">
        <title>Bridging the Gap: Combining Genomics and Transcriptomics Approaches to Understand Stylosanthes scabra, an Orphan Legume from the Brazilian Caatinga.</title>
        <authorList>
            <person name="Ferreira-Neto J.R.C."/>
            <person name="da Silva M.D."/>
            <person name="Binneck E."/>
            <person name="de Melo N.F."/>
            <person name="da Silva R.H."/>
            <person name="de Melo A.L.T.M."/>
            <person name="Pandolfi V."/>
            <person name="Bustamante F.O."/>
            <person name="Brasileiro-Vidal A.C."/>
            <person name="Benko-Iseppon A.M."/>
        </authorList>
    </citation>
    <scope>NUCLEOTIDE SEQUENCE [LARGE SCALE GENOMIC DNA]</scope>
    <source>
        <tissue evidence="2">Leaves</tissue>
    </source>
</reference>
<accession>A0ABU6S138</accession>
<comment type="caution">
    <text evidence="2">The sequence shown here is derived from an EMBL/GenBank/DDBJ whole genome shotgun (WGS) entry which is preliminary data.</text>
</comment>
<evidence type="ECO:0000313" key="2">
    <source>
        <dbReference type="EMBL" id="MED6129884.1"/>
    </source>
</evidence>